<reference evidence="2 3" key="1">
    <citation type="submission" date="2024-01" db="EMBL/GenBank/DDBJ databases">
        <title>Genome assemblies of Stephania.</title>
        <authorList>
            <person name="Yang L."/>
        </authorList>
    </citation>
    <scope>NUCLEOTIDE SEQUENCE [LARGE SCALE GENOMIC DNA]</scope>
    <source>
        <strain evidence="2">YNDBR</strain>
        <tissue evidence="2">Leaf</tissue>
    </source>
</reference>
<dbReference type="AlphaFoldDB" id="A0AAP0PXZ4"/>
<feature type="compositionally biased region" description="Basic and acidic residues" evidence="1">
    <location>
        <begin position="251"/>
        <end position="265"/>
    </location>
</feature>
<keyword evidence="3" id="KW-1185">Reference proteome</keyword>
<proteinExistence type="predicted"/>
<evidence type="ECO:0000313" key="2">
    <source>
        <dbReference type="EMBL" id="KAK9160448.1"/>
    </source>
</evidence>
<dbReference type="Proteomes" id="UP001420932">
    <property type="component" value="Unassembled WGS sequence"/>
</dbReference>
<name>A0AAP0PXZ4_9MAGN</name>
<organism evidence="2 3">
    <name type="scientific">Stephania yunnanensis</name>
    <dbReference type="NCBI Taxonomy" id="152371"/>
    <lineage>
        <taxon>Eukaryota</taxon>
        <taxon>Viridiplantae</taxon>
        <taxon>Streptophyta</taxon>
        <taxon>Embryophyta</taxon>
        <taxon>Tracheophyta</taxon>
        <taxon>Spermatophyta</taxon>
        <taxon>Magnoliopsida</taxon>
        <taxon>Ranunculales</taxon>
        <taxon>Menispermaceae</taxon>
        <taxon>Menispermoideae</taxon>
        <taxon>Cissampelideae</taxon>
        <taxon>Stephania</taxon>
    </lineage>
</organism>
<evidence type="ECO:0000313" key="3">
    <source>
        <dbReference type="Proteomes" id="UP001420932"/>
    </source>
</evidence>
<comment type="caution">
    <text evidence="2">The sequence shown here is derived from an EMBL/GenBank/DDBJ whole genome shotgun (WGS) entry which is preliminary data.</text>
</comment>
<sequence length="265" mass="29140">MLSGAKPRGNSVEARDDLDVQIVRRLGYRGERLIEPSSRLVPSSFPRDRLEFGCEFYRVKPMIRGIGDATSSTYSQTLNRPKRGKVPCERHLHMGTRRLTATLGSRRRRRGPREELSFTFNDLPTTETWLGGGRVRRAGRAPHVGGVRCAPAALENPEDRVSFAPVVLITASGLQVNDLGRWKNVGKGSRQNGSVTREKDWLEGWARGPSPNPSAGFAGCSSCSAARAGHRVLSGTDLERLFRGPSSGVERSTRASTDKGIRLFN</sequence>
<accession>A0AAP0PXZ4</accession>
<gene>
    <name evidence="2" type="ORF">Syun_006789</name>
</gene>
<evidence type="ECO:0000256" key="1">
    <source>
        <dbReference type="SAM" id="MobiDB-lite"/>
    </source>
</evidence>
<protein>
    <submittedName>
        <fullName evidence="2">Uncharacterized protein</fullName>
    </submittedName>
</protein>
<feature type="region of interest" description="Disordered" evidence="1">
    <location>
        <begin position="243"/>
        <end position="265"/>
    </location>
</feature>
<dbReference type="EMBL" id="JBBNAF010000003">
    <property type="protein sequence ID" value="KAK9160448.1"/>
    <property type="molecule type" value="Genomic_DNA"/>
</dbReference>